<evidence type="ECO:0000256" key="4">
    <source>
        <dbReference type="ARBA" id="ARBA00022801"/>
    </source>
</evidence>
<evidence type="ECO:0000313" key="8">
    <source>
        <dbReference type="EMBL" id="KAF2000239.1"/>
    </source>
</evidence>
<evidence type="ECO:0000256" key="5">
    <source>
        <dbReference type="ARBA" id="ARBA00023295"/>
    </source>
</evidence>
<evidence type="ECO:0000256" key="2">
    <source>
        <dbReference type="ARBA" id="ARBA00006865"/>
    </source>
</evidence>
<organism evidence="8 9">
    <name type="scientific">Amniculicola lignicola CBS 123094</name>
    <dbReference type="NCBI Taxonomy" id="1392246"/>
    <lineage>
        <taxon>Eukaryota</taxon>
        <taxon>Fungi</taxon>
        <taxon>Dikarya</taxon>
        <taxon>Ascomycota</taxon>
        <taxon>Pezizomycotina</taxon>
        <taxon>Dothideomycetes</taxon>
        <taxon>Pleosporomycetidae</taxon>
        <taxon>Pleosporales</taxon>
        <taxon>Amniculicolaceae</taxon>
        <taxon>Amniculicola</taxon>
    </lineage>
</organism>
<dbReference type="PROSITE" id="PS51762">
    <property type="entry name" value="GH16_2"/>
    <property type="match status" value="1"/>
</dbReference>
<dbReference type="GO" id="GO:0009251">
    <property type="term" value="P:glucan catabolic process"/>
    <property type="evidence" value="ECO:0007669"/>
    <property type="project" value="TreeGrafter"/>
</dbReference>
<feature type="chain" id="PRO_5025354277" description="endo-1,3(4)-beta-glucanase" evidence="6">
    <location>
        <begin position="20"/>
        <end position="339"/>
    </location>
</feature>
<sequence length="339" mass="36515">MYFRALFVSLPLLWTGVAAFPAGQGPLTGNATIYPRDDHRSIDRRAITLIETYDKSNWLSKFNVLNIADPTHGFVTYVSKAQAVAEGLLKSIGSQVYIGVDSKTVLDPNGAGRKSVRLESKRVYNRGLIIADFARIPGSNCGSWPAFWMFGPNWPNSGEIDIIEGVNLNTHNEVALHTSPGCTPTIGTGGEWGVRTGNKDCGADGGNEGCGVLSTSATSYGTGFNNYGGGVFATLWTSSGFKVWYFPTRNTPADIKAGKPDPSKWGKPAANYAGCDFDAKFKNMKIVFDITFCGDWAGAVWGESACAKKNPSCKGYVASQPTAFASSYWLVNYVKVFSV</sequence>
<proteinExistence type="inferred from homology"/>
<keyword evidence="6" id="KW-0732">Signal</keyword>
<name>A0A6A5WHF8_9PLEO</name>
<evidence type="ECO:0000256" key="3">
    <source>
        <dbReference type="ARBA" id="ARBA00012599"/>
    </source>
</evidence>
<dbReference type="PANTHER" id="PTHR10963:SF24">
    <property type="entry name" value="GLYCOSIDASE C21B10.07-RELATED"/>
    <property type="match status" value="1"/>
</dbReference>
<accession>A0A6A5WHF8</accession>
<protein>
    <recommendedName>
        <fullName evidence="3">endo-1,3(4)-beta-glucanase</fullName>
        <ecNumber evidence="3">3.2.1.6</ecNumber>
    </recommendedName>
</protein>
<dbReference type="InterPro" id="IPR000757">
    <property type="entry name" value="Beta-glucanase-like"/>
</dbReference>
<evidence type="ECO:0000256" key="1">
    <source>
        <dbReference type="ARBA" id="ARBA00000124"/>
    </source>
</evidence>
<evidence type="ECO:0000259" key="7">
    <source>
        <dbReference type="PROSITE" id="PS51762"/>
    </source>
</evidence>
<comment type="similarity">
    <text evidence="2">Belongs to the glycosyl hydrolase 16 family.</text>
</comment>
<comment type="catalytic activity">
    <reaction evidence="1">
        <text>Endohydrolysis of (1-&gt;3)- or (1-&gt;4)-linkages in beta-D-glucans when the glucose residue whose reducing group is involved in the linkage to be hydrolyzed is itself substituted at C-3.</text>
        <dbReference type="EC" id="3.2.1.6"/>
    </reaction>
</comment>
<dbReference type="EC" id="3.2.1.6" evidence="3"/>
<dbReference type="Gene3D" id="2.60.120.200">
    <property type="match status" value="1"/>
</dbReference>
<dbReference type="EMBL" id="ML977590">
    <property type="protein sequence ID" value="KAF2000239.1"/>
    <property type="molecule type" value="Genomic_DNA"/>
</dbReference>
<dbReference type="GO" id="GO:0052861">
    <property type="term" value="F:endo-1,3(4)-beta-glucanase activity"/>
    <property type="evidence" value="ECO:0007669"/>
    <property type="project" value="UniProtKB-EC"/>
</dbReference>
<feature type="signal peptide" evidence="6">
    <location>
        <begin position="1"/>
        <end position="19"/>
    </location>
</feature>
<dbReference type="SUPFAM" id="SSF49899">
    <property type="entry name" value="Concanavalin A-like lectins/glucanases"/>
    <property type="match status" value="1"/>
</dbReference>
<dbReference type="Proteomes" id="UP000799779">
    <property type="component" value="Unassembled WGS sequence"/>
</dbReference>
<dbReference type="InterPro" id="IPR013320">
    <property type="entry name" value="ConA-like_dom_sf"/>
</dbReference>
<keyword evidence="5" id="KW-0326">Glycosidase</keyword>
<gene>
    <name evidence="8" type="ORF">P154DRAFT_492314</name>
</gene>
<keyword evidence="9" id="KW-1185">Reference proteome</keyword>
<evidence type="ECO:0000313" key="9">
    <source>
        <dbReference type="Proteomes" id="UP000799779"/>
    </source>
</evidence>
<dbReference type="CDD" id="cd02181">
    <property type="entry name" value="GH16_fungal_Lam16A_glucanase"/>
    <property type="match status" value="1"/>
</dbReference>
<evidence type="ECO:0000256" key="6">
    <source>
        <dbReference type="SAM" id="SignalP"/>
    </source>
</evidence>
<reference evidence="8" key="1">
    <citation type="journal article" date="2020" name="Stud. Mycol.">
        <title>101 Dothideomycetes genomes: a test case for predicting lifestyles and emergence of pathogens.</title>
        <authorList>
            <person name="Haridas S."/>
            <person name="Albert R."/>
            <person name="Binder M."/>
            <person name="Bloem J."/>
            <person name="Labutti K."/>
            <person name="Salamov A."/>
            <person name="Andreopoulos B."/>
            <person name="Baker S."/>
            <person name="Barry K."/>
            <person name="Bills G."/>
            <person name="Bluhm B."/>
            <person name="Cannon C."/>
            <person name="Castanera R."/>
            <person name="Culley D."/>
            <person name="Daum C."/>
            <person name="Ezra D."/>
            <person name="Gonzalez J."/>
            <person name="Henrissat B."/>
            <person name="Kuo A."/>
            <person name="Liang C."/>
            <person name="Lipzen A."/>
            <person name="Lutzoni F."/>
            <person name="Magnuson J."/>
            <person name="Mondo S."/>
            <person name="Nolan M."/>
            <person name="Ohm R."/>
            <person name="Pangilinan J."/>
            <person name="Park H.-J."/>
            <person name="Ramirez L."/>
            <person name="Alfaro M."/>
            <person name="Sun H."/>
            <person name="Tritt A."/>
            <person name="Yoshinaga Y."/>
            <person name="Zwiers L.-H."/>
            <person name="Turgeon B."/>
            <person name="Goodwin S."/>
            <person name="Spatafora J."/>
            <person name="Crous P."/>
            <person name="Grigoriev I."/>
        </authorList>
    </citation>
    <scope>NUCLEOTIDE SEQUENCE</scope>
    <source>
        <strain evidence="8">CBS 123094</strain>
    </source>
</reference>
<dbReference type="OrthoDB" id="192832at2759"/>
<keyword evidence="4 8" id="KW-0378">Hydrolase</keyword>
<feature type="domain" description="GH16" evidence="7">
    <location>
        <begin position="27"/>
        <end position="305"/>
    </location>
</feature>
<dbReference type="PANTHER" id="PTHR10963">
    <property type="entry name" value="GLYCOSYL HYDROLASE-RELATED"/>
    <property type="match status" value="1"/>
</dbReference>
<dbReference type="FunFam" id="2.60.120.200:FF:000114">
    <property type="entry name" value="Probable endo-1,3(4)-beta-glucanase NFIA_089530"/>
    <property type="match status" value="1"/>
</dbReference>
<dbReference type="InterPro" id="IPR050546">
    <property type="entry name" value="Glycosyl_Hydrlase_16"/>
</dbReference>
<dbReference type="AlphaFoldDB" id="A0A6A5WHF8"/>
<dbReference type="Pfam" id="PF26113">
    <property type="entry name" value="GH16_XgeA"/>
    <property type="match status" value="1"/>
</dbReference>